<dbReference type="SUPFAM" id="SSF56436">
    <property type="entry name" value="C-type lectin-like"/>
    <property type="match status" value="2"/>
</dbReference>
<reference evidence="3" key="1">
    <citation type="submission" date="2022-11" db="EMBL/GenBank/DDBJ databases">
        <title>Centuries of genome instability and evolution in soft-shell clam transmissible cancer (bioRxiv).</title>
        <authorList>
            <person name="Hart S.F.M."/>
            <person name="Yonemitsu M.A."/>
            <person name="Giersch R.M."/>
            <person name="Beal B.F."/>
            <person name="Arriagada G."/>
            <person name="Davis B.W."/>
            <person name="Ostrander E.A."/>
            <person name="Goff S.P."/>
            <person name="Metzger M.J."/>
        </authorList>
    </citation>
    <scope>NUCLEOTIDE SEQUENCE</scope>
    <source>
        <strain evidence="3">MELC-2E11</strain>
        <tissue evidence="3">Siphon/mantle</tissue>
    </source>
</reference>
<dbReference type="PROSITE" id="PS50041">
    <property type="entry name" value="C_TYPE_LECTIN_2"/>
    <property type="match status" value="2"/>
</dbReference>
<keyword evidence="1" id="KW-1015">Disulfide bond</keyword>
<proteinExistence type="predicted"/>
<dbReference type="InterPro" id="IPR018378">
    <property type="entry name" value="C-type_lectin_CS"/>
</dbReference>
<evidence type="ECO:0000313" key="3">
    <source>
        <dbReference type="EMBL" id="WAR30885.1"/>
    </source>
</evidence>
<dbReference type="InterPro" id="IPR016186">
    <property type="entry name" value="C-type_lectin-like/link_sf"/>
</dbReference>
<sequence>MAFFNKKTARNCYKAFGHKASWEGAVHHCMRYLKSILADLKDAQEQAYVRDNLLPDLTGNDDGVWLGARERRGRWTWVGGRSMDIHSFSWMEGNPDNGGLFNVIDTEDCLEMKKTGLLNDYKCSEKRPFICKMSNIEIPSTTIDNLLPALTGIGDGVWLGARQRLEDWQWVGGQTMDIDTFSWLAGNPDNGGWLNELSDEDCLEMKKTGLLNDYKCFEKRPFICKMSNIEVLTTRVGECFNRTCMTPQTLCHQATSTSTILSAQTS</sequence>
<protein>
    <submittedName>
        <fullName evidence="3">PLC-like protein</fullName>
    </submittedName>
</protein>
<dbReference type="Gene3D" id="3.10.100.10">
    <property type="entry name" value="Mannose-Binding Protein A, subunit A"/>
    <property type="match status" value="2"/>
</dbReference>
<dbReference type="PROSITE" id="PS00615">
    <property type="entry name" value="C_TYPE_LECTIN_1"/>
    <property type="match status" value="2"/>
</dbReference>
<feature type="domain" description="C-type lectin" evidence="2">
    <location>
        <begin position="8"/>
        <end position="132"/>
    </location>
</feature>
<dbReference type="SMART" id="SM00034">
    <property type="entry name" value="CLECT"/>
    <property type="match status" value="1"/>
</dbReference>
<dbReference type="InterPro" id="IPR050111">
    <property type="entry name" value="C-type_lectin/snaclec_domain"/>
</dbReference>
<dbReference type="Pfam" id="PF00059">
    <property type="entry name" value="Lectin_C"/>
    <property type="match status" value="2"/>
</dbReference>
<gene>
    <name evidence="3" type="ORF">MAR_033427</name>
</gene>
<name>A0ABY7G9T0_MYAAR</name>
<organism evidence="3 4">
    <name type="scientific">Mya arenaria</name>
    <name type="common">Soft-shell clam</name>
    <dbReference type="NCBI Taxonomy" id="6604"/>
    <lineage>
        <taxon>Eukaryota</taxon>
        <taxon>Metazoa</taxon>
        <taxon>Spiralia</taxon>
        <taxon>Lophotrochozoa</taxon>
        <taxon>Mollusca</taxon>
        <taxon>Bivalvia</taxon>
        <taxon>Autobranchia</taxon>
        <taxon>Heteroconchia</taxon>
        <taxon>Euheterodonta</taxon>
        <taxon>Imparidentia</taxon>
        <taxon>Neoheterodontei</taxon>
        <taxon>Myida</taxon>
        <taxon>Myoidea</taxon>
        <taxon>Myidae</taxon>
        <taxon>Mya</taxon>
    </lineage>
</organism>
<accession>A0ABY7G9T0</accession>
<dbReference type="InterPro" id="IPR016187">
    <property type="entry name" value="CTDL_fold"/>
</dbReference>
<dbReference type="InterPro" id="IPR001304">
    <property type="entry name" value="C-type_lectin-like"/>
</dbReference>
<dbReference type="PANTHER" id="PTHR22803">
    <property type="entry name" value="MANNOSE, PHOSPHOLIPASE, LECTIN RECEPTOR RELATED"/>
    <property type="match status" value="1"/>
</dbReference>
<dbReference type="Proteomes" id="UP001164746">
    <property type="component" value="Chromosome 17"/>
</dbReference>
<evidence type="ECO:0000256" key="1">
    <source>
        <dbReference type="ARBA" id="ARBA00023157"/>
    </source>
</evidence>
<evidence type="ECO:0000259" key="2">
    <source>
        <dbReference type="PROSITE" id="PS50041"/>
    </source>
</evidence>
<evidence type="ECO:0000313" key="4">
    <source>
        <dbReference type="Proteomes" id="UP001164746"/>
    </source>
</evidence>
<dbReference type="EMBL" id="CP111028">
    <property type="protein sequence ID" value="WAR30885.1"/>
    <property type="molecule type" value="Genomic_DNA"/>
</dbReference>
<keyword evidence="4" id="KW-1185">Reference proteome</keyword>
<dbReference type="CDD" id="cd00037">
    <property type="entry name" value="CLECT"/>
    <property type="match status" value="2"/>
</dbReference>
<feature type="domain" description="C-type lectin" evidence="2">
    <location>
        <begin position="130"/>
        <end position="225"/>
    </location>
</feature>